<dbReference type="InterPro" id="IPR002104">
    <property type="entry name" value="Integrase_catalytic"/>
</dbReference>
<dbReference type="EMBL" id="JARFPL010000002">
    <property type="protein sequence ID" value="MDF0592203.1"/>
    <property type="molecule type" value="Genomic_DNA"/>
</dbReference>
<protein>
    <submittedName>
        <fullName evidence="3">Site-specific integrase</fullName>
    </submittedName>
</protein>
<reference evidence="3 4" key="1">
    <citation type="submission" date="2023-03" db="EMBL/GenBank/DDBJ databases">
        <title>Whole genome sequencing of Methanotrichaceae archaeon M04Ac.</title>
        <authorList>
            <person name="Khomyakova M.A."/>
            <person name="Merkel A.Y."/>
            <person name="Slobodkin A.I."/>
        </authorList>
    </citation>
    <scope>NUCLEOTIDE SEQUENCE [LARGE SCALE GENOMIC DNA]</scope>
    <source>
        <strain evidence="3 4">M04Ac</strain>
    </source>
</reference>
<dbReference type="PANTHER" id="PTHR30349">
    <property type="entry name" value="PHAGE INTEGRASE-RELATED"/>
    <property type="match status" value="1"/>
</dbReference>
<dbReference type="InterPro" id="IPR013762">
    <property type="entry name" value="Integrase-like_cat_sf"/>
</dbReference>
<gene>
    <name evidence="3" type="ORF">P0O24_01210</name>
</gene>
<dbReference type="SUPFAM" id="SSF56349">
    <property type="entry name" value="DNA breaking-rejoining enzymes"/>
    <property type="match status" value="1"/>
</dbReference>
<evidence type="ECO:0000259" key="2">
    <source>
        <dbReference type="PROSITE" id="PS51898"/>
    </source>
</evidence>
<dbReference type="Gene3D" id="1.10.443.10">
    <property type="entry name" value="Intergrase catalytic core"/>
    <property type="match status" value="1"/>
</dbReference>
<dbReference type="Pfam" id="PF00589">
    <property type="entry name" value="Phage_integrase"/>
    <property type="match status" value="1"/>
</dbReference>
<proteinExistence type="predicted"/>
<feature type="domain" description="Tyr recombinase" evidence="2">
    <location>
        <begin position="1"/>
        <end position="160"/>
    </location>
</feature>
<keyword evidence="4" id="KW-1185">Reference proteome</keyword>
<dbReference type="InterPro" id="IPR011010">
    <property type="entry name" value="DNA_brk_join_enz"/>
</dbReference>
<dbReference type="PROSITE" id="PS51898">
    <property type="entry name" value="TYR_RECOMBINASE"/>
    <property type="match status" value="1"/>
</dbReference>
<comment type="caution">
    <text evidence="3">The sequence shown here is derived from an EMBL/GenBank/DDBJ whole genome shotgun (WGS) entry which is preliminary data.</text>
</comment>
<dbReference type="InterPro" id="IPR050090">
    <property type="entry name" value="Tyrosine_recombinase_XerCD"/>
</dbReference>
<evidence type="ECO:0000313" key="4">
    <source>
        <dbReference type="Proteomes" id="UP001215956"/>
    </source>
</evidence>
<name>A0ABT5XBW9_9EURY</name>
<dbReference type="RefSeq" id="WP_316967920.1">
    <property type="nucleotide sequence ID" value="NZ_JARFPL010000002.1"/>
</dbReference>
<organism evidence="3 4">
    <name type="scientific">Candidatus Methanocrinis alkalitolerans</name>
    <dbReference type="NCBI Taxonomy" id="3033395"/>
    <lineage>
        <taxon>Archaea</taxon>
        <taxon>Methanobacteriati</taxon>
        <taxon>Methanobacteriota</taxon>
        <taxon>Stenosarchaea group</taxon>
        <taxon>Methanomicrobia</taxon>
        <taxon>Methanotrichales</taxon>
        <taxon>Methanotrichaceae</taxon>
        <taxon>Methanocrinis</taxon>
    </lineage>
</organism>
<dbReference type="PANTHER" id="PTHR30349:SF92">
    <property type="entry name" value="SITE-SPECIFIC RECOMBINASE"/>
    <property type="match status" value="1"/>
</dbReference>
<evidence type="ECO:0000256" key="1">
    <source>
        <dbReference type="ARBA" id="ARBA00023172"/>
    </source>
</evidence>
<dbReference type="Proteomes" id="UP001215956">
    <property type="component" value="Unassembled WGS sequence"/>
</dbReference>
<evidence type="ECO:0000313" key="3">
    <source>
        <dbReference type="EMBL" id="MDF0592203.1"/>
    </source>
</evidence>
<dbReference type="CDD" id="cd00397">
    <property type="entry name" value="DNA_BRE_C"/>
    <property type="match status" value="1"/>
</dbReference>
<accession>A0ABT5XBW9</accession>
<keyword evidence="1" id="KW-0233">DNA recombination</keyword>
<sequence length="168" mass="19998">MTLFAKTGIRRKELIAVDVDVIDWVEQSIRLKPTAKRTNRTVFFDDETSFILRRWLRVRESRNKDQVMALFINNRGERIQRSGVSRMVEKVATQVGLHDPNSERMEDHFSPHCCRHWFTTHLRRAGMPREFIQELRGDVRKEAIDIYDHIDRKELRESYLAHIPQLGI</sequence>